<protein>
    <submittedName>
        <fullName evidence="1">Uncharacterized protein</fullName>
    </submittedName>
</protein>
<organism evidence="1 2">
    <name type="scientific">Streptomyces galilaeus</name>
    <dbReference type="NCBI Taxonomy" id="33899"/>
    <lineage>
        <taxon>Bacteria</taxon>
        <taxon>Bacillati</taxon>
        <taxon>Actinomycetota</taxon>
        <taxon>Actinomycetes</taxon>
        <taxon>Kitasatosporales</taxon>
        <taxon>Streptomycetaceae</taxon>
        <taxon>Streptomyces</taxon>
    </lineage>
</organism>
<evidence type="ECO:0000313" key="1">
    <source>
        <dbReference type="EMBL" id="MFM9650534.1"/>
    </source>
</evidence>
<sequence>MPHAVALWLAAARKICRHDAATRSATSSPHQSFGAFVTWMPRRVAASTSTMSTPMP</sequence>
<comment type="caution">
    <text evidence="1">The sequence shown here is derived from an EMBL/GenBank/DDBJ whole genome shotgun (WGS) entry which is preliminary data.</text>
</comment>
<name>A0ABW9IRY9_STRGJ</name>
<evidence type="ECO:0000313" key="2">
    <source>
        <dbReference type="Proteomes" id="UP001631993"/>
    </source>
</evidence>
<accession>A0ABW9IRY9</accession>
<reference evidence="1 2" key="1">
    <citation type="submission" date="2024-12" db="EMBL/GenBank/DDBJ databases">
        <title>Forecasting of Potato common scab and diversities of Pathogenic streptomyces spp. in china.</title>
        <authorList>
            <person name="Handique U."/>
            <person name="Wu J."/>
        </authorList>
    </citation>
    <scope>NUCLEOTIDE SEQUENCE [LARGE SCALE GENOMIC DNA]</scope>
    <source>
        <strain evidence="1 2">ZRIMU1585</strain>
    </source>
</reference>
<proteinExistence type="predicted"/>
<dbReference type="Proteomes" id="UP001631993">
    <property type="component" value="Unassembled WGS sequence"/>
</dbReference>
<gene>
    <name evidence="1" type="ORF">ACKI1S_30835</name>
</gene>
<keyword evidence="2" id="KW-1185">Reference proteome</keyword>
<dbReference type="RefSeq" id="WP_365274831.1">
    <property type="nucleotide sequence ID" value="NZ_JBJVNE010000017.1"/>
</dbReference>
<dbReference type="EMBL" id="JBJVNE010000017">
    <property type="protein sequence ID" value="MFM9650534.1"/>
    <property type="molecule type" value="Genomic_DNA"/>
</dbReference>